<evidence type="ECO:0000259" key="2">
    <source>
        <dbReference type="Pfam" id="PF00857"/>
    </source>
</evidence>
<organism evidence="3 4">
    <name type="scientific">Ananas comosus</name>
    <name type="common">Pineapple</name>
    <name type="synonym">Ananas ananas</name>
    <dbReference type="NCBI Taxonomy" id="4615"/>
    <lineage>
        <taxon>Eukaryota</taxon>
        <taxon>Viridiplantae</taxon>
        <taxon>Streptophyta</taxon>
        <taxon>Embryophyta</taxon>
        <taxon>Tracheophyta</taxon>
        <taxon>Spermatophyta</taxon>
        <taxon>Magnoliopsida</taxon>
        <taxon>Liliopsida</taxon>
        <taxon>Poales</taxon>
        <taxon>Bromeliaceae</taxon>
        <taxon>Bromelioideae</taxon>
        <taxon>Ananas</taxon>
    </lineage>
</organism>
<dbReference type="AlphaFoldDB" id="A0A6P5FND5"/>
<gene>
    <name evidence="4" type="primary">LOC109716458</name>
</gene>
<dbReference type="Pfam" id="PF00857">
    <property type="entry name" value="Isochorismatase"/>
    <property type="match status" value="1"/>
</dbReference>
<evidence type="ECO:0000313" key="3">
    <source>
        <dbReference type="Proteomes" id="UP000515123"/>
    </source>
</evidence>
<proteinExistence type="inferred from homology"/>
<dbReference type="PANTHER" id="PTHR47044">
    <property type="entry name" value="OS02G0276400 PROTEIN"/>
    <property type="match status" value="1"/>
</dbReference>
<sequence>MSHPFSTNLLLPHRNPSPNPNLLFRAPITTRLTKRAPFSSISRGAFENLARLATSPSPRGVERSSASIKAAKISGDFMGSTKWNETAMLVIDMQNDFILPDCSVHVADGLAIVPSVIQAVSVARERGIFVIWVVREHDRWGRDVELFRRHFYADGKGPATKTSKGAELVDGLSIEGGDYKLVKMRFSAFLGTHLHSLLQNSGIKNLVVVGVQTPNCIRQTVFDAVSLDYQHVSVISDATAAATPEIHFDSNLMCIQINFQLRLQEYTTLANMRDMKNIGVATPTLQEWCSSDP</sequence>
<dbReference type="InterPro" id="IPR000868">
    <property type="entry name" value="Isochorismatase-like_dom"/>
</dbReference>
<name>A0A6P5FND5_ANACO</name>
<dbReference type="SUPFAM" id="SSF52499">
    <property type="entry name" value="Isochorismatase-like hydrolases"/>
    <property type="match status" value="1"/>
</dbReference>
<dbReference type="Gene3D" id="3.40.50.850">
    <property type="entry name" value="Isochorismatase-like"/>
    <property type="match status" value="1"/>
</dbReference>
<dbReference type="OrthoDB" id="167809at2759"/>
<dbReference type="CDD" id="cd00431">
    <property type="entry name" value="cysteine_hydrolases"/>
    <property type="match status" value="1"/>
</dbReference>
<dbReference type="Proteomes" id="UP000515123">
    <property type="component" value="Linkage group 10"/>
</dbReference>
<comment type="similarity">
    <text evidence="1">Belongs to the isochorismatase family.</text>
</comment>
<dbReference type="GeneID" id="109716458"/>
<evidence type="ECO:0000313" key="4">
    <source>
        <dbReference type="RefSeq" id="XP_020097509.1"/>
    </source>
</evidence>
<protein>
    <submittedName>
        <fullName evidence="4">Probable inactive nicotinamidase At3g16190 isoform X1</fullName>
    </submittedName>
</protein>
<dbReference type="RefSeq" id="XP_020097509.1">
    <property type="nucleotide sequence ID" value="XM_020241920.1"/>
</dbReference>
<evidence type="ECO:0000256" key="1">
    <source>
        <dbReference type="ARBA" id="ARBA00006336"/>
    </source>
</evidence>
<dbReference type="InterPro" id="IPR036380">
    <property type="entry name" value="Isochorismatase-like_sf"/>
</dbReference>
<keyword evidence="3" id="KW-1185">Reference proteome</keyword>
<reference evidence="3" key="1">
    <citation type="journal article" date="2015" name="Nat. Genet.">
        <title>The pineapple genome and the evolution of CAM photosynthesis.</title>
        <authorList>
            <person name="Ming R."/>
            <person name="VanBuren R."/>
            <person name="Wai C.M."/>
            <person name="Tang H."/>
            <person name="Schatz M.C."/>
            <person name="Bowers J.E."/>
            <person name="Lyons E."/>
            <person name="Wang M.L."/>
            <person name="Chen J."/>
            <person name="Biggers E."/>
            <person name="Zhang J."/>
            <person name="Huang L."/>
            <person name="Zhang L."/>
            <person name="Miao W."/>
            <person name="Zhang J."/>
            <person name="Ye Z."/>
            <person name="Miao C."/>
            <person name="Lin Z."/>
            <person name="Wang H."/>
            <person name="Zhou H."/>
            <person name="Yim W.C."/>
            <person name="Priest H.D."/>
            <person name="Zheng C."/>
            <person name="Woodhouse M."/>
            <person name="Edger P.P."/>
            <person name="Guyot R."/>
            <person name="Guo H.B."/>
            <person name="Guo H."/>
            <person name="Zheng G."/>
            <person name="Singh R."/>
            <person name="Sharma A."/>
            <person name="Min X."/>
            <person name="Zheng Y."/>
            <person name="Lee H."/>
            <person name="Gurtowski J."/>
            <person name="Sedlazeck F.J."/>
            <person name="Harkess A."/>
            <person name="McKain M.R."/>
            <person name="Liao Z."/>
            <person name="Fang J."/>
            <person name="Liu J."/>
            <person name="Zhang X."/>
            <person name="Zhang Q."/>
            <person name="Hu W."/>
            <person name="Qin Y."/>
            <person name="Wang K."/>
            <person name="Chen L.Y."/>
            <person name="Shirley N."/>
            <person name="Lin Y.R."/>
            <person name="Liu L.Y."/>
            <person name="Hernandez A.G."/>
            <person name="Wright C.L."/>
            <person name="Bulone V."/>
            <person name="Tuskan G.A."/>
            <person name="Heath K."/>
            <person name="Zee F."/>
            <person name="Moore P.H."/>
            <person name="Sunkar R."/>
            <person name="Leebens-Mack J.H."/>
            <person name="Mockler T."/>
            <person name="Bennetzen J.L."/>
            <person name="Freeling M."/>
            <person name="Sankoff D."/>
            <person name="Paterson A.H."/>
            <person name="Zhu X."/>
            <person name="Yang X."/>
            <person name="Smith J.A."/>
            <person name="Cushman J.C."/>
            <person name="Paull R.E."/>
            <person name="Yu Q."/>
        </authorList>
    </citation>
    <scope>NUCLEOTIDE SEQUENCE [LARGE SCALE GENOMIC DNA]</scope>
    <source>
        <strain evidence="3">cv. F153</strain>
    </source>
</reference>
<reference evidence="4" key="2">
    <citation type="submission" date="2025-08" db="UniProtKB">
        <authorList>
            <consortium name="RefSeq"/>
        </authorList>
    </citation>
    <scope>IDENTIFICATION</scope>
    <source>
        <tissue evidence="4">Leaf</tissue>
    </source>
</reference>
<feature type="domain" description="Isochorismatase-like" evidence="2">
    <location>
        <begin position="86"/>
        <end position="249"/>
    </location>
</feature>
<accession>A0A6P5FND5</accession>